<proteinExistence type="predicted"/>
<evidence type="ECO:0000313" key="2">
    <source>
        <dbReference type="EMBL" id="KAK5647272.1"/>
    </source>
</evidence>
<keyword evidence="3" id="KW-1185">Reference proteome</keyword>
<protein>
    <submittedName>
        <fullName evidence="2">Uncharacterized protein</fullName>
    </submittedName>
</protein>
<name>A0AAN7ZLU9_9COLE</name>
<sequence>MKLLLLIAIGVTIVTSAEVPIEAVQDWERNISGFKEKCIEETKVDPDLIYNMEKKLDFSKNEALKCYYYCIYKNAKICDDNGQFTGERYTNKISTVPLSLTTRCTSETVHLEGCEKAYQLAICIIKGLVV</sequence>
<feature type="signal peptide" evidence="1">
    <location>
        <begin position="1"/>
        <end position="16"/>
    </location>
</feature>
<dbReference type="InterPro" id="IPR036728">
    <property type="entry name" value="PBP_GOBP_sf"/>
</dbReference>
<reference evidence="2 3" key="1">
    <citation type="journal article" date="2024" name="Insects">
        <title>An Improved Chromosome-Level Genome Assembly of the Firefly Pyrocoelia pectoralis.</title>
        <authorList>
            <person name="Fu X."/>
            <person name="Meyer-Rochow V.B."/>
            <person name="Ballantyne L."/>
            <person name="Zhu X."/>
        </authorList>
    </citation>
    <scope>NUCLEOTIDE SEQUENCE [LARGE SCALE GENOMIC DNA]</scope>
    <source>
        <strain evidence="2">XCY_ONT2</strain>
    </source>
</reference>
<keyword evidence="1" id="KW-0732">Signal</keyword>
<organism evidence="2 3">
    <name type="scientific">Pyrocoelia pectoralis</name>
    <dbReference type="NCBI Taxonomy" id="417401"/>
    <lineage>
        <taxon>Eukaryota</taxon>
        <taxon>Metazoa</taxon>
        <taxon>Ecdysozoa</taxon>
        <taxon>Arthropoda</taxon>
        <taxon>Hexapoda</taxon>
        <taxon>Insecta</taxon>
        <taxon>Pterygota</taxon>
        <taxon>Neoptera</taxon>
        <taxon>Endopterygota</taxon>
        <taxon>Coleoptera</taxon>
        <taxon>Polyphaga</taxon>
        <taxon>Elateriformia</taxon>
        <taxon>Elateroidea</taxon>
        <taxon>Lampyridae</taxon>
        <taxon>Lampyrinae</taxon>
        <taxon>Pyrocoelia</taxon>
    </lineage>
</organism>
<dbReference type="CDD" id="cd23992">
    <property type="entry name" value="PBP_GOBP"/>
    <property type="match status" value="1"/>
</dbReference>
<dbReference type="Gene3D" id="1.10.238.20">
    <property type="entry name" value="Pheromone/general odorant binding protein domain"/>
    <property type="match status" value="1"/>
</dbReference>
<gene>
    <name evidence="2" type="ORF">RI129_002164</name>
</gene>
<dbReference type="GO" id="GO:0005549">
    <property type="term" value="F:odorant binding"/>
    <property type="evidence" value="ECO:0007669"/>
    <property type="project" value="InterPro"/>
</dbReference>
<dbReference type="SUPFAM" id="SSF47565">
    <property type="entry name" value="Insect pheromone/odorant-binding proteins"/>
    <property type="match status" value="1"/>
</dbReference>
<evidence type="ECO:0000313" key="3">
    <source>
        <dbReference type="Proteomes" id="UP001329430"/>
    </source>
</evidence>
<comment type="caution">
    <text evidence="2">The sequence shown here is derived from an EMBL/GenBank/DDBJ whole genome shotgun (WGS) entry which is preliminary data.</text>
</comment>
<dbReference type="AlphaFoldDB" id="A0AAN7ZLU9"/>
<accession>A0AAN7ZLU9</accession>
<dbReference type="InterPro" id="IPR006170">
    <property type="entry name" value="PBP/GOBP"/>
</dbReference>
<feature type="chain" id="PRO_5042853902" evidence="1">
    <location>
        <begin position="17"/>
        <end position="130"/>
    </location>
</feature>
<dbReference type="Proteomes" id="UP001329430">
    <property type="component" value="Chromosome 2"/>
</dbReference>
<dbReference type="Pfam" id="PF01395">
    <property type="entry name" value="PBP_GOBP"/>
    <property type="match status" value="1"/>
</dbReference>
<evidence type="ECO:0000256" key="1">
    <source>
        <dbReference type="SAM" id="SignalP"/>
    </source>
</evidence>
<dbReference type="EMBL" id="JAVRBK010000002">
    <property type="protein sequence ID" value="KAK5647272.1"/>
    <property type="molecule type" value="Genomic_DNA"/>
</dbReference>